<dbReference type="PANTHER" id="PTHR45888">
    <property type="entry name" value="HL01030P-RELATED"/>
    <property type="match status" value="1"/>
</dbReference>
<dbReference type="Bgee" id="ENSORLG00000028475">
    <property type="expression patterns" value="Expressed in blastula and 12 other cell types or tissues"/>
</dbReference>
<dbReference type="InParanoid" id="A0A3B3INC5"/>
<dbReference type="GeneTree" id="ENSGT00940000156707"/>
<feature type="region of interest" description="Disordered" evidence="10">
    <location>
        <begin position="228"/>
        <end position="303"/>
    </location>
</feature>
<evidence type="ECO:0000256" key="9">
    <source>
        <dbReference type="PROSITE-ProRule" id="PRU00146"/>
    </source>
</evidence>
<evidence type="ECO:0000313" key="13">
    <source>
        <dbReference type="Proteomes" id="UP000001038"/>
    </source>
</evidence>
<keyword evidence="13" id="KW-1185">Reference proteome</keyword>
<feature type="region of interest" description="Disordered" evidence="10">
    <location>
        <begin position="1"/>
        <end position="211"/>
    </location>
</feature>
<dbReference type="SUPFAM" id="SSF57903">
    <property type="entry name" value="FYVE/PHD zinc finger"/>
    <property type="match status" value="2"/>
</dbReference>
<dbReference type="CDD" id="cd15513">
    <property type="entry name" value="PHD5_KMT2C_like"/>
    <property type="match status" value="1"/>
</dbReference>
<keyword evidence="8" id="KW-0539">Nucleus</keyword>
<reference evidence="12 13" key="1">
    <citation type="journal article" date="2007" name="Nature">
        <title>The medaka draft genome and insights into vertebrate genome evolution.</title>
        <authorList>
            <person name="Kasahara M."/>
            <person name="Naruse K."/>
            <person name="Sasaki S."/>
            <person name="Nakatani Y."/>
            <person name="Qu W."/>
            <person name="Ahsan B."/>
            <person name="Yamada T."/>
            <person name="Nagayasu Y."/>
            <person name="Doi K."/>
            <person name="Kasai Y."/>
            <person name="Jindo T."/>
            <person name="Kobayashi D."/>
            <person name="Shimada A."/>
            <person name="Toyoda A."/>
            <person name="Kuroki Y."/>
            <person name="Fujiyama A."/>
            <person name="Sasaki T."/>
            <person name="Shimizu A."/>
            <person name="Asakawa S."/>
            <person name="Shimizu N."/>
            <person name="Hashimoto S."/>
            <person name="Yang J."/>
            <person name="Lee Y."/>
            <person name="Matsushima K."/>
            <person name="Sugano S."/>
            <person name="Sakaizumi M."/>
            <person name="Narita T."/>
            <person name="Ohishi K."/>
            <person name="Haga S."/>
            <person name="Ohta F."/>
            <person name="Nomoto H."/>
            <person name="Nogata K."/>
            <person name="Morishita T."/>
            <person name="Endo T."/>
            <person name="Shin-I T."/>
            <person name="Takeda H."/>
            <person name="Morishita S."/>
            <person name="Kohara Y."/>
        </authorList>
    </citation>
    <scope>NUCLEOTIDE SEQUENCE [LARGE SCALE GENOMIC DNA]</scope>
    <source>
        <strain evidence="12 13">Hd-rR</strain>
    </source>
</reference>
<dbReference type="PANTHER" id="PTHR45888:SF2">
    <property type="entry name" value="HISTONE-LYSINE N-METHYLTRANSFERASE 2D"/>
    <property type="match status" value="1"/>
</dbReference>
<reference evidence="12" key="2">
    <citation type="submission" date="2025-08" db="UniProtKB">
        <authorList>
            <consortium name="Ensembl"/>
        </authorList>
    </citation>
    <scope>IDENTIFICATION</scope>
    <source>
        <strain evidence="12">Hd-rR</strain>
    </source>
</reference>
<dbReference type="Ensembl" id="ENSORLT00000032975.1">
    <property type="protein sequence ID" value="ENSORLP00000045530.1"/>
    <property type="gene ID" value="ENSORLG00000028475.1"/>
</dbReference>
<evidence type="ECO:0000256" key="3">
    <source>
        <dbReference type="ARBA" id="ARBA00022737"/>
    </source>
</evidence>
<organism evidence="12 13">
    <name type="scientific">Oryzias latipes</name>
    <name type="common">Japanese rice fish</name>
    <name type="synonym">Japanese killifish</name>
    <dbReference type="NCBI Taxonomy" id="8090"/>
    <lineage>
        <taxon>Eukaryota</taxon>
        <taxon>Metazoa</taxon>
        <taxon>Chordata</taxon>
        <taxon>Craniata</taxon>
        <taxon>Vertebrata</taxon>
        <taxon>Euteleostomi</taxon>
        <taxon>Actinopterygii</taxon>
        <taxon>Neopterygii</taxon>
        <taxon>Teleostei</taxon>
        <taxon>Neoteleostei</taxon>
        <taxon>Acanthomorphata</taxon>
        <taxon>Ovalentaria</taxon>
        <taxon>Atherinomorphae</taxon>
        <taxon>Beloniformes</taxon>
        <taxon>Adrianichthyidae</taxon>
        <taxon>Oryziinae</taxon>
        <taxon>Oryzias</taxon>
    </lineage>
</organism>
<keyword evidence="5" id="KW-0862">Zinc</keyword>
<feature type="compositionally biased region" description="Polar residues" evidence="10">
    <location>
        <begin position="110"/>
        <end position="126"/>
    </location>
</feature>
<dbReference type="GO" id="GO:0005634">
    <property type="term" value="C:nucleus"/>
    <property type="evidence" value="ECO:0007669"/>
    <property type="project" value="UniProtKB-SubCell"/>
</dbReference>
<evidence type="ECO:0000259" key="11">
    <source>
        <dbReference type="PROSITE" id="PS50016"/>
    </source>
</evidence>
<name>A0A3B3INC5_ORYLA</name>
<dbReference type="FunFam" id="3.30.40.10:FF:001142">
    <property type="entry name" value="Histone-lysine N-methyltransferase"/>
    <property type="match status" value="1"/>
</dbReference>
<sequence length="450" mass="49693">MEGQTSPAPLVSTGKPRKHCGKADLKNNQDDGAHSRIYLTPNVECATTEQRGPRLPATDERPEEPLSQTRLATAPISPKVESPSNDGLKPTPALNQDPRDVEMETEQENLEATQTVKQETPQSESGDMSDVEPSRKESFKSPTVSMDKTELLSMNYTQERSLYPDSDSQFPNLVDTQEAVSALDMEEGSLLPQSEDEEEEEDDELIKRHGVDLKQDLQEVKSELLLDDMSSISHGDESSSGFLGSPGEPDLQLSMEPGLVPGSRSHGDNLLTETDDSLPFEPFRSDREKARRRGSPGRSRVKQVNSSLAICALKSSLSMTSDTGLSKEEEEEEDDTMQNTVVLFSNTDKFVLLQDMCVVCGSFGKGVEGQLLACAQCAQCYHPYCVNSKITKTMLRKGWRCLECIVCEVCGEASDPSRLLLCDDCDVSYHTYCLDPPLHTVPKGGWKCKW</sequence>
<evidence type="ECO:0000256" key="5">
    <source>
        <dbReference type="ARBA" id="ARBA00022833"/>
    </source>
</evidence>
<dbReference type="STRING" id="8090.ENSORLP00000045530"/>
<reference evidence="12" key="3">
    <citation type="submission" date="2025-09" db="UniProtKB">
        <authorList>
            <consortium name="Ensembl"/>
        </authorList>
    </citation>
    <scope>IDENTIFICATION</scope>
    <source>
        <strain evidence="12">Hd-rR</strain>
    </source>
</reference>
<feature type="compositionally biased region" description="Acidic residues" evidence="10">
    <location>
        <begin position="194"/>
        <end position="204"/>
    </location>
</feature>
<keyword evidence="3" id="KW-0677">Repeat</keyword>
<evidence type="ECO:0000256" key="2">
    <source>
        <dbReference type="ARBA" id="ARBA00022723"/>
    </source>
</evidence>
<comment type="subcellular location">
    <subcellularLocation>
        <location evidence="1">Nucleus</location>
    </subcellularLocation>
</comment>
<dbReference type="AlphaFoldDB" id="A0A3B3INC5"/>
<dbReference type="GO" id="GO:0008270">
    <property type="term" value="F:zinc ion binding"/>
    <property type="evidence" value="ECO:0007669"/>
    <property type="project" value="UniProtKB-KW"/>
</dbReference>
<feature type="compositionally biased region" description="Basic and acidic residues" evidence="10">
    <location>
        <begin position="21"/>
        <end position="34"/>
    </location>
</feature>
<dbReference type="SMART" id="SM00249">
    <property type="entry name" value="PHD"/>
    <property type="match status" value="2"/>
</dbReference>
<feature type="domain" description="PHD-type" evidence="11">
    <location>
        <begin position="354"/>
        <end position="407"/>
    </location>
</feature>
<evidence type="ECO:0000256" key="1">
    <source>
        <dbReference type="ARBA" id="ARBA00004123"/>
    </source>
</evidence>
<dbReference type="InterPro" id="IPR001965">
    <property type="entry name" value="Znf_PHD"/>
</dbReference>
<dbReference type="InterPro" id="IPR011011">
    <property type="entry name" value="Znf_FYVE_PHD"/>
</dbReference>
<feature type="domain" description="PHD-type" evidence="11">
    <location>
        <begin position="404"/>
        <end position="450"/>
    </location>
</feature>
<feature type="compositionally biased region" description="Basic residues" evidence="10">
    <location>
        <begin position="290"/>
        <end position="301"/>
    </location>
</feature>
<dbReference type="InterPro" id="IPR019787">
    <property type="entry name" value="Znf_PHD-finger"/>
</dbReference>
<evidence type="ECO:0000256" key="8">
    <source>
        <dbReference type="ARBA" id="ARBA00023242"/>
    </source>
</evidence>
<protein>
    <recommendedName>
        <fullName evidence="11">PHD-type domain-containing protein</fullName>
    </recommendedName>
</protein>
<dbReference type="PROSITE" id="PS50016">
    <property type="entry name" value="ZF_PHD_2"/>
    <property type="match status" value="2"/>
</dbReference>
<keyword evidence="4 9" id="KW-0863">Zinc-finger</keyword>
<dbReference type="Pfam" id="PF00628">
    <property type="entry name" value="PHD"/>
    <property type="match status" value="2"/>
</dbReference>
<keyword evidence="6" id="KW-0805">Transcription regulation</keyword>
<keyword evidence="2" id="KW-0479">Metal-binding</keyword>
<dbReference type="InterPro" id="IPR013083">
    <property type="entry name" value="Znf_RING/FYVE/PHD"/>
</dbReference>
<evidence type="ECO:0000256" key="4">
    <source>
        <dbReference type="ARBA" id="ARBA00022771"/>
    </source>
</evidence>
<evidence type="ECO:0000256" key="7">
    <source>
        <dbReference type="ARBA" id="ARBA00023163"/>
    </source>
</evidence>
<evidence type="ECO:0000313" key="12">
    <source>
        <dbReference type="Ensembl" id="ENSORLP00000045530.1"/>
    </source>
</evidence>
<proteinExistence type="predicted"/>
<feature type="compositionally biased region" description="Polar residues" evidence="10">
    <location>
        <begin position="140"/>
        <end position="179"/>
    </location>
</feature>
<evidence type="ECO:0000256" key="6">
    <source>
        <dbReference type="ARBA" id="ARBA00023015"/>
    </source>
</evidence>
<evidence type="ECO:0000256" key="10">
    <source>
        <dbReference type="SAM" id="MobiDB-lite"/>
    </source>
</evidence>
<accession>A0A3B3INC5</accession>
<dbReference type="Gene3D" id="3.30.40.10">
    <property type="entry name" value="Zinc/RING finger domain, C3HC4 (zinc finger)"/>
    <property type="match status" value="2"/>
</dbReference>
<keyword evidence="7" id="KW-0804">Transcription</keyword>
<dbReference type="Proteomes" id="UP000001038">
    <property type="component" value="Chromosome 7"/>
</dbReference>